<proteinExistence type="evidence at transcript level"/>
<name>Q9N063_MACFA</name>
<dbReference type="AlphaFoldDB" id="Q9N063"/>
<evidence type="ECO:0000313" key="1">
    <source>
        <dbReference type="EMBL" id="BAB01651.1"/>
    </source>
</evidence>
<organism evidence="1">
    <name type="scientific">Macaca fascicularis</name>
    <name type="common">Crab-eating macaque</name>
    <name type="synonym">Cynomolgus monkey</name>
    <dbReference type="NCBI Taxonomy" id="9541"/>
    <lineage>
        <taxon>Eukaryota</taxon>
        <taxon>Metazoa</taxon>
        <taxon>Chordata</taxon>
        <taxon>Craniata</taxon>
        <taxon>Vertebrata</taxon>
        <taxon>Euteleostomi</taxon>
        <taxon>Mammalia</taxon>
        <taxon>Eutheria</taxon>
        <taxon>Euarchontoglires</taxon>
        <taxon>Primates</taxon>
        <taxon>Haplorrhini</taxon>
        <taxon>Catarrhini</taxon>
        <taxon>Cercopithecidae</taxon>
        <taxon>Cercopithecinae</taxon>
        <taxon>Macaca</taxon>
    </lineage>
</organism>
<protein>
    <submittedName>
        <fullName evidence="1">Unnamed protein product</fullName>
    </submittedName>
</protein>
<accession>Q9N063</accession>
<reference evidence="1" key="1">
    <citation type="submission" date="2000-07" db="EMBL/GenBank/DDBJ databases">
        <title>Isolation of full-length cDNA clones from macaque brain cDNA libraries.</title>
        <authorList>
            <person name="Osada N."/>
            <person name="Hida M."/>
            <person name="Kusuda J."/>
            <person name="Tanuma R."/>
            <person name="Iseki K."/>
            <person name="Hirai M."/>
            <person name="Terao K."/>
            <person name="Suzuki Y."/>
            <person name="Sugano S."/>
            <person name="Hashimoto K."/>
        </authorList>
    </citation>
    <scope>NUCLEOTIDE SEQUENCE</scope>
</reference>
<dbReference type="EMBL" id="AB046069">
    <property type="protein sequence ID" value="BAB01651.1"/>
    <property type="molecule type" value="mRNA"/>
</dbReference>
<sequence length="46" mass="5357">MCEIQLSVLYINSYLILYLVLCNSYPSPPPLQIEKLSLREREMLLG</sequence>